<keyword evidence="2" id="KW-0732">Signal</keyword>
<keyword evidence="1" id="KW-0812">Transmembrane</keyword>
<sequence>MEGDNVTLKSKLKNGTKIAALSLGITFLAAAPGTTAMAASGSDSAAQELVDALNVLKLDQVDYLYAYLQSIELSDKEVKQIKKNTKRANQIIRNTENIDALPNSAKVELLRLFMDNIKLLQLQAKIVDDSGNEINLVNYEPGTTGVKIQLLDKAGNLLATLDPTKADLNPQVLISKINALLAAVEALAELSDSGVFVPMPSAELPNTATELPTMIAIGGLLIVLGGAGLVPAVVYSRRENKAAEA</sequence>
<proteinExistence type="predicted"/>
<evidence type="ECO:0000313" key="4">
    <source>
        <dbReference type="Proteomes" id="UP000318667"/>
    </source>
</evidence>
<keyword evidence="4" id="KW-1185">Reference proteome</keyword>
<keyword evidence="1" id="KW-1133">Transmembrane helix</keyword>
<dbReference type="GeneID" id="65406058"/>
<dbReference type="RefSeq" id="WP_144545924.1">
    <property type="nucleotide sequence ID" value="NZ_CBCSDC010000032.1"/>
</dbReference>
<evidence type="ECO:0000256" key="2">
    <source>
        <dbReference type="SAM" id="SignalP"/>
    </source>
</evidence>
<organism evidence="3 4">
    <name type="scientific">Cytobacillus oceanisediminis</name>
    <dbReference type="NCBI Taxonomy" id="665099"/>
    <lineage>
        <taxon>Bacteria</taxon>
        <taxon>Bacillati</taxon>
        <taxon>Bacillota</taxon>
        <taxon>Bacilli</taxon>
        <taxon>Bacillales</taxon>
        <taxon>Bacillaceae</taxon>
        <taxon>Cytobacillus</taxon>
    </lineage>
</organism>
<feature type="signal peptide" evidence="2">
    <location>
        <begin position="1"/>
        <end position="38"/>
    </location>
</feature>
<comment type="caution">
    <text evidence="3">The sequence shown here is derived from an EMBL/GenBank/DDBJ whole genome shotgun (WGS) entry which is preliminary data.</text>
</comment>
<reference evidence="3 4" key="1">
    <citation type="journal article" date="2015" name="Stand. Genomic Sci.">
        <title>Genomic Encyclopedia of Bacterial and Archaeal Type Strains, Phase III: the genomes of soil and plant-associated and newly described type strains.</title>
        <authorList>
            <person name="Whitman W.B."/>
            <person name="Woyke T."/>
            <person name="Klenk H.P."/>
            <person name="Zhou Y."/>
            <person name="Lilburn T.G."/>
            <person name="Beck B.J."/>
            <person name="De Vos P."/>
            <person name="Vandamme P."/>
            <person name="Eisen J.A."/>
            <person name="Garrity G."/>
            <person name="Hugenholtz P."/>
            <person name="Kyrpides N.C."/>
        </authorList>
    </citation>
    <scope>NUCLEOTIDE SEQUENCE [LARGE SCALE GENOMIC DNA]</scope>
    <source>
        <strain evidence="3 4">CGMCC 1.10115</strain>
    </source>
</reference>
<dbReference type="Proteomes" id="UP000318667">
    <property type="component" value="Unassembled WGS sequence"/>
</dbReference>
<dbReference type="OrthoDB" id="2872424at2"/>
<keyword evidence="1" id="KW-0472">Membrane</keyword>
<name>A0A562J8M0_9BACI</name>
<accession>A0A562J8M0</accession>
<evidence type="ECO:0000313" key="3">
    <source>
        <dbReference type="EMBL" id="TWH79244.1"/>
    </source>
</evidence>
<feature type="chain" id="PRO_5021990933" description="Cell wall anchor protein" evidence="2">
    <location>
        <begin position="39"/>
        <end position="245"/>
    </location>
</feature>
<dbReference type="EMBL" id="VLKI01000024">
    <property type="protein sequence ID" value="TWH79244.1"/>
    <property type="molecule type" value="Genomic_DNA"/>
</dbReference>
<evidence type="ECO:0008006" key="5">
    <source>
        <dbReference type="Google" id="ProtNLM"/>
    </source>
</evidence>
<evidence type="ECO:0000256" key="1">
    <source>
        <dbReference type="SAM" id="Phobius"/>
    </source>
</evidence>
<feature type="transmembrane region" description="Helical" evidence="1">
    <location>
        <begin position="214"/>
        <end position="235"/>
    </location>
</feature>
<gene>
    <name evidence="3" type="ORF">IQ19_04991</name>
</gene>
<dbReference type="AlphaFoldDB" id="A0A562J8M0"/>
<protein>
    <recommendedName>
        <fullName evidence="5">Cell wall anchor protein</fullName>
    </recommendedName>
</protein>